<comment type="similarity">
    <text evidence="1">Belongs to the bacterial solute-binding protein 3 family.</text>
</comment>
<dbReference type="SUPFAM" id="SSF53850">
    <property type="entry name" value="Periplasmic binding protein-like II"/>
    <property type="match status" value="2"/>
</dbReference>
<dbReference type="InterPro" id="IPR001638">
    <property type="entry name" value="Solute-binding_3/MltF_N"/>
</dbReference>
<feature type="domain" description="GGDEF" evidence="4">
    <location>
        <begin position="537"/>
        <end position="657"/>
    </location>
</feature>
<feature type="signal peptide" evidence="3">
    <location>
        <begin position="1"/>
        <end position="22"/>
    </location>
</feature>
<evidence type="ECO:0000259" key="4">
    <source>
        <dbReference type="PROSITE" id="PS50887"/>
    </source>
</evidence>
<protein>
    <submittedName>
        <fullName evidence="5">Transporter substrate-binding domain-containing protein</fullName>
    </submittedName>
</protein>
<evidence type="ECO:0000313" key="6">
    <source>
        <dbReference type="Proteomes" id="UP000462621"/>
    </source>
</evidence>
<dbReference type="PANTHER" id="PTHR35936">
    <property type="entry name" value="MEMBRANE-BOUND LYTIC MUREIN TRANSGLYCOSYLASE F"/>
    <property type="match status" value="1"/>
</dbReference>
<dbReference type="NCBIfam" id="TIGR00254">
    <property type="entry name" value="GGDEF"/>
    <property type="match status" value="1"/>
</dbReference>
<dbReference type="SMART" id="SM00062">
    <property type="entry name" value="PBPb"/>
    <property type="match status" value="2"/>
</dbReference>
<accession>A0A7X4RVX0</accession>
<comment type="caution">
    <text evidence="5">The sequence shown here is derived from an EMBL/GenBank/DDBJ whole genome shotgun (WGS) entry which is preliminary data.</text>
</comment>
<organism evidence="5 6">
    <name type="scientific">Vibrio eleionomae</name>
    <dbReference type="NCBI Taxonomy" id="2653505"/>
    <lineage>
        <taxon>Bacteria</taxon>
        <taxon>Pseudomonadati</taxon>
        <taxon>Pseudomonadota</taxon>
        <taxon>Gammaproteobacteria</taxon>
        <taxon>Vibrionales</taxon>
        <taxon>Vibrionaceae</taxon>
        <taxon>Vibrio</taxon>
    </lineage>
</organism>
<evidence type="ECO:0000256" key="3">
    <source>
        <dbReference type="SAM" id="SignalP"/>
    </source>
</evidence>
<name>A0A7X4RVX0_9VIBR</name>
<dbReference type="Pfam" id="PF00497">
    <property type="entry name" value="SBP_bac_3"/>
    <property type="match status" value="2"/>
</dbReference>
<keyword evidence="2 3" id="KW-0732">Signal</keyword>
<proteinExistence type="inferred from homology"/>
<dbReference type="Proteomes" id="UP000462621">
    <property type="component" value="Unassembled WGS sequence"/>
</dbReference>
<dbReference type="SMART" id="SM00267">
    <property type="entry name" value="GGDEF"/>
    <property type="match status" value="1"/>
</dbReference>
<dbReference type="RefSeq" id="WP_161157209.1">
    <property type="nucleotide sequence ID" value="NZ_WEKT01000035.1"/>
</dbReference>
<dbReference type="PANTHER" id="PTHR35936:SF37">
    <property type="entry name" value="AMINO ACID ABC TRANSPORTER SUBSTRATE-BINDING PROTEIN"/>
    <property type="match status" value="1"/>
</dbReference>
<dbReference type="EMBL" id="WEKT01000035">
    <property type="protein sequence ID" value="MZI94732.1"/>
    <property type="molecule type" value="Genomic_DNA"/>
</dbReference>
<evidence type="ECO:0000256" key="2">
    <source>
        <dbReference type="ARBA" id="ARBA00022729"/>
    </source>
</evidence>
<evidence type="ECO:0000256" key="1">
    <source>
        <dbReference type="ARBA" id="ARBA00010333"/>
    </source>
</evidence>
<dbReference type="Pfam" id="PF00990">
    <property type="entry name" value="GGDEF"/>
    <property type="match status" value="1"/>
</dbReference>
<dbReference type="InterPro" id="IPR000160">
    <property type="entry name" value="GGDEF_dom"/>
</dbReference>
<keyword evidence="6" id="KW-1185">Reference proteome</keyword>
<dbReference type="Gene3D" id="3.30.70.270">
    <property type="match status" value="1"/>
</dbReference>
<gene>
    <name evidence="5" type="ORF">F9817_16250</name>
</gene>
<dbReference type="Gene3D" id="3.40.190.10">
    <property type="entry name" value="Periplasmic binding protein-like II"/>
    <property type="match status" value="4"/>
</dbReference>
<feature type="chain" id="PRO_5030610054" evidence="3">
    <location>
        <begin position="23"/>
        <end position="657"/>
    </location>
</feature>
<sequence>MHYKLILSGWLLVLLCSFQVHADITPNQKSYTVASQSDDVVARIMFDAIAHQFNLDIRFKTYTSFEAMLHSVQVGDSDFAANVTFTQQRAKVFDFSSPTNIDYTYLFSREFRPLETMKSIAVPEKSVYDERLKSTFPFIHIKYFHGIFEAQKLLNSGSVDGVIGPINSLKPMLKHGYSAQLVNKELHVQPVSIIATKGKHQEMLKVMEHFLYSSESQEILRHTVRNYQFELRRKALRQAVNESGLNLQLPLKVKFENLPQYATYHSNGNVEGISADVVMKACDVLLIRCEITSKPSESWASMFNDLRNNKIDILAPITVSQQRKSIVNFSDSYYHPKALLIKREGYKEGTYKDISELISERIGVIKEDYFEEMLHQMLPHKSLVRFTSQKKQIQALLDGDVDYIVLTEANFSEVLRESPKILPLEVDKLIGQFSQFDIAVGFTKNDRGAKLSKLFSQAIQIIDTSRIVAKYDFRPDWRSNLALQKHYQKNDQINLVMVVILLIVTGYLIQRQFIMDSLTKLRNRNSLCRRFAKGVSKDISIVYVEIEQFKKINETYGFEVGDKVLKELAKRMKKNWPGHCYRFSGDEFVAVDVISPDNVNTFIERIENFIYVDSEREQSFPVTLSLGASFSRKKTIPLKEVLGEIYADMAQGWSGNH</sequence>
<dbReference type="InterPro" id="IPR029787">
    <property type="entry name" value="Nucleotide_cyclase"/>
</dbReference>
<evidence type="ECO:0000313" key="5">
    <source>
        <dbReference type="EMBL" id="MZI94732.1"/>
    </source>
</evidence>
<dbReference type="InterPro" id="IPR043128">
    <property type="entry name" value="Rev_trsase/Diguanyl_cyclase"/>
</dbReference>
<reference evidence="5 6" key="1">
    <citation type="submission" date="2019-10" db="EMBL/GenBank/DDBJ databases">
        <title>Vibrio sp. nov. isolated from a shrimp pond.</title>
        <authorList>
            <person name="Gomez-Gil B."/>
            <person name="Enciso-Ibarra J."/>
            <person name="Enciso-Ibarra K."/>
            <person name="Bolan-Mejia C."/>
        </authorList>
    </citation>
    <scope>NUCLEOTIDE SEQUENCE [LARGE SCALE GENOMIC DNA]</scope>
    <source>
        <strain evidence="5 6">CAIM 722</strain>
    </source>
</reference>
<dbReference type="PROSITE" id="PS50887">
    <property type="entry name" value="GGDEF"/>
    <property type="match status" value="1"/>
</dbReference>
<dbReference type="AlphaFoldDB" id="A0A7X4RVX0"/>
<dbReference type="CDD" id="cd01949">
    <property type="entry name" value="GGDEF"/>
    <property type="match status" value="1"/>
</dbReference>
<dbReference type="SUPFAM" id="SSF55073">
    <property type="entry name" value="Nucleotide cyclase"/>
    <property type="match status" value="1"/>
</dbReference>